<feature type="compositionally biased region" description="Basic and acidic residues" evidence="2">
    <location>
        <begin position="8"/>
        <end position="26"/>
    </location>
</feature>
<dbReference type="AlphaFoldDB" id="A0A0N0LTQ2"/>
<feature type="coiled-coil region" evidence="1">
    <location>
        <begin position="153"/>
        <end position="180"/>
    </location>
</feature>
<keyword evidence="3" id="KW-0812">Transmembrane</keyword>
<gene>
    <name evidence="4" type="ORF">HPU229334_08025</name>
</gene>
<comment type="caution">
    <text evidence="4">The sequence shown here is derived from an EMBL/GenBank/DDBJ whole genome shotgun (WGS) entry which is preliminary data.</text>
</comment>
<proteinExistence type="predicted"/>
<sequence length="184" mass="21094">MSENNENNELKEASKESKQEGKSTQDSKSQKVSLNLKLKKIFEDNFYTVIFTLLAVSLALTLFQSIKENRSEKASKSVSESSINVFYVDTERLEKEFLNITIGKIASKDSEVPDLSLYNDSVLHLDEIINEISLKQNALILKKSSLMSYEHLRDITDLVLEKYKNRLTELQEKSLKSNLKEPLK</sequence>
<organism evidence="4 5">
    <name type="scientific">Helicobacter pullorum</name>
    <dbReference type="NCBI Taxonomy" id="35818"/>
    <lineage>
        <taxon>Bacteria</taxon>
        <taxon>Pseudomonadati</taxon>
        <taxon>Campylobacterota</taxon>
        <taxon>Epsilonproteobacteria</taxon>
        <taxon>Campylobacterales</taxon>
        <taxon>Helicobacteraceae</taxon>
        <taxon>Helicobacter</taxon>
    </lineage>
</organism>
<dbReference type="PATRIC" id="fig|35818.11.peg.1586"/>
<name>A0A0N0LTQ2_9HELI</name>
<evidence type="ECO:0000313" key="5">
    <source>
        <dbReference type="Proteomes" id="UP000037997"/>
    </source>
</evidence>
<evidence type="ECO:0000256" key="3">
    <source>
        <dbReference type="SAM" id="Phobius"/>
    </source>
</evidence>
<evidence type="ECO:0000256" key="1">
    <source>
        <dbReference type="SAM" id="Coils"/>
    </source>
</evidence>
<evidence type="ECO:0000256" key="2">
    <source>
        <dbReference type="SAM" id="MobiDB-lite"/>
    </source>
</evidence>
<keyword evidence="3" id="KW-1133">Transmembrane helix</keyword>
<protein>
    <submittedName>
        <fullName evidence="4">Uncharacterized protein</fullName>
    </submittedName>
</protein>
<keyword evidence="1" id="KW-0175">Coiled coil</keyword>
<accession>A0A0N0LTQ2</accession>
<dbReference type="Proteomes" id="UP000037997">
    <property type="component" value="Unassembled WGS sequence"/>
</dbReference>
<reference evidence="4 5" key="1">
    <citation type="submission" date="2014-06" db="EMBL/GenBank/DDBJ databases">
        <title>Helicobacter pullorum isolates in fresh chicken meat - phenotypic and genotypic features.</title>
        <authorList>
            <person name="Borges V."/>
            <person name="Santos A."/>
            <person name="Correia C.B."/>
            <person name="Saraiva M."/>
            <person name="Menard A."/>
            <person name="Vieira L."/>
            <person name="Sampaio D.A."/>
            <person name="Gomes J.P."/>
            <person name="Oleastro M."/>
        </authorList>
    </citation>
    <scope>NUCLEOTIDE SEQUENCE [LARGE SCALE GENOMIC DNA]</scope>
    <source>
        <strain evidence="4 5">229334/12</strain>
    </source>
</reference>
<dbReference type="EMBL" id="JNOC01000042">
    <property type="protein sequence ID" value="KPH55489.1"/>
    <property type="molecule type" value="Genomic_DNA"/>
</dbReference>
<dbReference type="RefSeq" id="WP_005022121.1">
    <property type="nucleotide sequence ID" value="NZ_CABKNZ010000042.1"/>
</dbReference>
<evidence type="ECO:0000313" key="4">
    <source>
        <dbReference type="EMBL" id="KPH55489.1"/>
    </source>
</evidence>
<feature type="transmembrane region" description="Helical" evidence="3">
    <location>
        <begin position="46"/>
        <end position="66"/>
    </location>
</feature>
<feature type="region of interest" description="Disordered" evidence="2">
    <location>
        <begin position="1"/>
        <end position="26"/>
    </location>
</feature>
<keyword evidence="3" id="KW-0472">Membrane</keyword>